<gene>
    <name evidence="17" type="ORF">VITISV_029500</name>
</gene>
<dbReference type="InterPro" id="IPR013121">
    <property type="entry name" value="Fe_red_NAD-bd_6"/>
</dbReference>
<reference evidence="17" key="1">
    <citation type="journal article" date="2007" name="PLoS ONE">
        <title>The first genome sequence of an elite grapevine cultivar (Pinot noir Vitis vinifera L.): coping with a highly heterozygous genome.</title>
        <authorList>
            <person name="Velasco R."/>
            <person name="Zharkikh A."/>
            <person name="Troggio M."/>
            <person name="Cartwright D.A."/>
            <person name="Cestaro A."/>
            <person name="Pruss D."/>
            <person name="Pindo M."/>
            <person name="FitzGerald L.M."/>
            <person name="Vezzulli S."/>
            <person name="Reid J."/>
            <person name="Malacarne G."/>
            <person name="Iliev D."/>
            <person name="Coppola G."/>
            <person name="Wardell B."/>
            <person name="Micheletti D."/>
            <person name="Macalma T."/>
            <person name="Facci M."/>
            <person name="Mitchell J.T."/>
            <person name="Perazzolli M."/>
            <person name="Eldredge G."/>
            <person name="Gatto P."/>
            <person name="Oyzerski R."/>
            <person name="Moretto M."/>
            <person name="Gutin N."/>
            <person name="Stefanini M."/>
            <person name="Chen Y."/>
            <person name="Segala C."/>
            <person name="Davenport C."/>
            <person name="Dematte L."/>
            <person name="Mraz A."/>
            <person name="Battilana J."/>
            <person name="Stormo K."/>
            <person name="Costa F."/>
            <person name="Tao Q."/>
            <person name="Si-Ammour A."/>
            <person name="Harkins T."/>
            <person name="Lackey A."/>
            <person name="Perbost C."/>
            <person name="Taillon B."/>
            <person name="Stella A."/>
            <person name="Solovyev V."/>
            <person name="Fawcett J.A."/>
            <person name="Sterck L."/>
            <person name="Vandepoele K."/>
            <person name="Grando S.M."/>
            <person name="Toppo S."/>
            <person name="Moser C."/>
            <person name="Lanchbury J."/>
            <person name="Bogden R."/>
            <person name="Skolnick M."/>
            <person name="Sgaramella V."/>
            <person name="Bhatnagar S.K."/>
            <person name="Fontana P."/>
            <person name="Gutin A."/>
            <person name="Van de Peer Y."/>
            <person name="Salamini F."/>
            <person name="Viola R."/>
        </authorList>
    </citation>
    <scope>NUCLEOTIDE SEQUENCE</scope>
</reference>
<proteinExistence type="inferred from homology"/>
<dbReference type="AlphaFoldDB" id="A5BJK1"/>
<evidence type="ECO:0000256" key="11">
    <source>
        <dbReference type="ARBA" id="ARBA00023065"/>
    </source>
</evidence>
<dbReference type="GO" id="GO:0016020">
    <property type="term" value="C:membrane"/>
    <property type="evidence" value="ECO:0007669"/>
    <property type="project" value="UniProtKB-SubCell"/>
</dbReference>
<dbReference type="InterPro" id="IPR039261">
    <property type="entry name" value="FNR_nucleotide-bd"/>
</dbReference>
<dbReference type="Pfam" id="PF08030">
    <property type="entry name" value="NAD_binding_6"/>
    <property type="match status" value="1"/>
</dbReference>
<accession>A5BJK1</accession>
<dbReference type="GO" id="GO:0140618">
    <property type="term" value="F:ferric-chelate reductase (NADH) activity"/>
    <property type="evidence" value="ECO:0007669"/>
    <property type="project" value="UniProtKB-EC"/>
</dbReference>
<name>A5BJK1_VITVI</name>
<dbReference type="Pfam" id="PF08022">
    <property type="entry name" value="FAD_binding_8"/>
    <property type="match status" value="1"/>
</dbReference>
<evidence type="ECO:0000313" key="17">
    <source>
        <dbReference type="EMBL" id="CAN76960.1"/>
    </source>
</evidence>
<keyword evidence="4" id="KW-0813">Transport</keyword>
<evidence type="ECO:0000256" key="15">
    <source>
        <dbReference type="SAM" id="Phobius"/>
    </source>
</evidence>
<keyword evidence="11" id="KW-0406">Ion transport</keyword>
<evidence type="ECO:0000256" key="6">
    <source>
        <dbReference type="ARBA" id="ARBA00022723"/>
    </source>
</evidence>
<keyword evidence="7" id="KW-0249">Electron transport</keyword>
<feature type="transmembrane region" description="Helical" evidence="15">
    <location>
        <begin position="211"/>
        <end position="234"/>
    </location>
</feature>
<dbReference type="SFLD" id="SFLDG01168">
    <property type="entry name" value="Ferric_reductase_subgroup_(FRE"/>
    <property type="match status" value="1"/>
</dbReference>
<keyword evidence="5 15" id="KW-0812">Transmembrane</keyword>
<feature type="transmembrane region" description="Helical" evidence="15">
    <location>
        <begin position="607"/>
        <end position="626"/>
    </location>
</feature>
<dbReference type="PRINTS" id="PR00406">
    <property type="entry name" value="CYTB5RDTASE"/>
</dbReference>
<dbReference type="CDD" id="cd06186">
    <property type="entry name" value="NOX_Duox_like_FAD_NADP"/>
    <property type="match status" value="1"/>
</dbReference>
<dbReference type="Pfam" id="PF01794">
    <property type="entry name" value="Ferric_reduct"/>
    <property type="match status" value="1"/>
</dbReference>
<dbReference type="ExpressionAtlas" id="A5BJK1">
    <property type="expression patterns" value="baseline and differential"/>
</dbReference>
<dbReference type="InterPro" id="IPR050369">
    <property type="entry name" value="RBOH/FRE"/>
</dbReference>
<evidence type="ECO:0000256" key="14">
    <source>
        <dbReference type="ARBA" id="ARBA00066905"/>
    </source>
</evidence>
<feature type="transmembrane region" description="Helical" evidence="15">
    <location>
        <begin position="69"/>
        <end position="90"/>
    </location>
</feature>
<keyword evidence="12 15" id="KW-0472">Membrane</keyword>
<dbReference type="InterPro" id="IPR013112">
    <property type="entry name" value="FAD-bd_8"/>
</dbReference>
<evidence type="ECO:0000259" key="16">
    <source>
        <dbReference type="PROSITE" id="PS51384"/>
    </source>
</evidence>
<evidence type="ECO:0000256" key="2">
    <source>
        <dbReference type="ARBA" id="ARBA00004141"/>
    </source>
</evidence>
<feature type="transmembrane region" description="Helical" evidence="15">
    <location>
        <begin position="263"/>
        <end position="282"/>
    </location>
</feature>
<comment type="cofactor">
    <cofactor evidence="1">
        <name>FAD</name>
        <dbReference type="ChEBI" id="CHEBI:57692"/>
    </cofactor>
</comment>
<evidence type="ECO:0000256" key="7">
    <source>
        <dbReference type="ARBA" id="ARBA00022982"/>
    </source>
</evidence>
<dbReference type="SUPFAM" id="SSF52343">
    <property type="entry name" value="Ferredoxin reductase-like, C-terminal NADP-linked domain"/>
    <property type="match status" value="1"/>
</dbReference>
<organism evidence="17">
    <name type="scientific">Vitis vinifera</name>
    <name type="common">Grape</name>
    <dbReference type="NCBI Taxonomy" id="29760"/>
    <lineage>
        <taxon>Eukaryota</taxon>
        <taxon>Viridiplantae</taxon>
        <taxon>Streptophyta</taxon>
        <taxon>Embryophyta</taxon>
        <taxon>Tracheophyta</taxon>
        <taxon>Spermatophyta</taxon>
        <taxon>Magnoliopsida</taxon>
        <taxon>eudicotyledons</taxon>
        <taxon>Gunneridae</taxon>
        <taxon>Pentapetalae</taxon>
        <taxon>rosids</taxon>
        <taxon>Vitales</taxon>
        <taxon>Vitaceae</taxon>
        <taxon>Viteae</taxon>
        <taxon>Vitis</taxon>
    </lineage>
</organism>
<evidence type="ECO:0000256" key="5">
    <source>
        <dbReference type="ARBA" id="ARBA00022692"/>
    </source>
</evidence>
<dbReference type="EMBL" id="AM461674">
    <property type="protein sequence ID" value="CAN76960.1"/>
    <property type="molecule type" value="Genomic_DNA"/>
</dbReference>
<keyword evidence="6" id="KW-0479">Metal-binding</keyword>
<dbReference type="InterPro" id="IPR017938">
    <property type="entry name" value="Riboflavin_synthase-like_b-brl"/>
</dbReference>
<feature type="transmembrane region" description="Helical" evidence="15">
    <location>
        <begin position="302"/>
        <end position="330"/>
    </location>
</feature>
<evidence type="ECO:0000256" key="3">
    <source>
        <dbReference type="ARBA" id="ARBA00006278"/>
    </source>
</evidence>
<comment type="similarity">
    <text evidence="3">Belongs to the ferric reductase (FRE) family.</text>
</comment>
<dbReference type="InterPro" id="IPR013130">
    <property type="entry name" value="Fe3_Rdtase_TM_dom"/>
</dbReference>
<feature type="transmembrane region" description="Helical" evidence="15">
    <location>
        <begin position="21"/>
        <end position="40"/>
    </location>
</feature>
<dbReference type="EC" id="1.16.1.7" evidence="14"/>
<feature type="transmembrane region" description="Helical" evidence="15">
    <location>
        <begin position="170"/>
        <end position="190"/>
    </location>
</feature>
<evidence type="ECO:0000256" key="4">
    <source>
        <dbReference type="ARBA" id="ARBA00022448"/>
    </source>
</evidence>
<evidence type="ECO:0000256" key="10">
    <source>
        <dbReference type="ARBA" id="ARBA00023004"/>
    </source>
</evidence>
<feature type="transmembrane region" description="Helical" evidence="15">
    <location>
        <begin position="562"/>
        <end position="587"/>
    </location>
</feature>
<evidence type="ECO:0000256" key="13">
    <source>
        <dbReference type="ARBA" id="ARBA00050970"/>
    </source>
</evidence>
<dbReference type="FunFam" id="3.40.50.80:FF:000039">
    <property type="entry name" value="Ferric reduction oxidase 3"/>
    <property type="match status" value="1"/>
</dbReference>
<dbReference type="Gene3D" id="3.40.50.80">
    <property type="entry name" value="Nucleotide-binding domain of ferredoxin-NADP reductase (FNR) module"/>
    <property type="match status" value="2"/>
</dbReference>
<comment type="catalytic activity">
    <reaction evidence="13">
        <text>2 a Fe(II)-siderophore + NAD(+) + H(+) = 2 a Fe(III)-siderophore + NADH</text>
        <dbReference type="Rhea" id="RHEA:15061"/>
        <dbReference type="Rhea" id="RHEA-COMP:11342"/>
        <dbReference type="Rhea" id="RHEA-COMP:11344"/>
        <dbReference type="ChEBI" id="CHEBI:15378"/>
        <dbReference type="ChEBI" id="CHEBI:29033"/>
        <dbReference type="ChEBI" id="CHEBI:29034"/>
        <dbReference type="ChEBI" id="CHEBI:57540"/>
        <dbReference type="ChEBI" id="CHEBI:57945"/>
        <dbReference type="EC" id="1.16.1.7"/>
    </reaction>
</comment>
<keyword evidence="10" id="KW-0408">Iron</keyword>
<dbReference type="PANTHER" id="PTHR11972">
    <property type="entry name" value="NADPH OXIDASE"/>
    <property type="match status" value="1"/>
</dbReference>
<feature type="transmembrane region" description="Helical" evidence="15">
    <location>
        <begin position="450"/>
        <end position="471"/>
    </location>
</feature>
<dbReference type="PANTHER" id="PTHR11972:SF41">
    <property type="entry name" value="FERRIC REDUCTION OXIDASE 2"/>
    <property type="match status" value="1"/>
</dbReference>
<dbReference type="PROSITE" id="PS51384">
    <property type="entry name" value="FAD_FR"/>
    <property type="match status" value="1"/>
</dbReference>
<dbReference type="GO" id="GO:0046872">
    <property type="term" value="F:metal ion binding"/>
    <property type="evidence" value="ECO:0007669"/>
    <property type="project" value="UniProtKB-KW"/>
</dbReference>
<dbReference type="InterPro" id="IPR017927">
    <property type="entry name" value="FAD-bd_FR_type"/>
</dbReference>
<feature type="transmembrane region" description="Helical" evidence="15">
    <location>
        <begin position="111"/>
        <end position="137"/>
    </location>
</feature>
<comment type="subcellular location">
    <subcellularLocation>
        <location evidence="2">Membrane</location>
        <topology evidence="2">Multi-pass membrane protein</topology>
    </subcellularLocation>
</comment>
<dbReference type="SUPFAM" id="SSF63380">
    <property type="entry name" value="Riboflavin synthase domain-like"/>
    <property type="match status" value="1"/>
</dbReference>
<evidence type="ECO:0000256" key="9">
    <source>
        <dbReference type="ARBA" id="ARBA00023002"/>
    </source>
</evidence>
<protein>
    <recommendedName>
        <fullName evidence="14">ferric-chelate reductase (NADH)</fullName>
        <ecNumber evidence="14">1.16.1.7</ecNumber>
    </recommendedName>
</protein>
<dbReference type="SFLD" id="SFLDS00052">
    <property type="entry name" value="Ferric_Reductase_Domain"/>
    <property type="match status" value="1"/>
</dbReference>
<keyword evidence="8 15" id="KW-1133">Transmembrane helix</keyword>
<sequence>MDPKVIRGTSSWLGVYALRSVIRLFVMAAFLGYIMVWIMMPTNTFWLHWLPDIHAKTDSKYFGQQGANLLVYTFPVLLIATLGCLYLHLGKKCVDHDIDENSRWALWKRPVLVKGTLGIVSWIELSFLSMFFVLLVWSVSAYLHGMFANITRQSAAKMGVQVWEAKLESAALMLGLVGNICLAFLFFPVTRGSSVLRLIGLTSESSIKYHIWLGHTVMTLFTAHGLCYIIFWAATHQSSETMLHLLAPHCVFAELQLLTWDEIGVSNVAGELALLSGLAMWATSFPHIRQKIFELFFYTHHLYVLFIVFFMLHVGISYSCIMLPGFYLFLIDRYLRFLQSQQRVRLVAARLLPCEAVELNFSKASGLNYTPTSTLFINVPSISKLQWHPFTITSNSNTDPEKVSVVIKSEGSWSSTLYCKLSSPSLIEHLEVSIEGPYGPTSTNFLRHDMLVMVSGGSGITPFISIIRELLFRANRMSSKTPRVLLVSAFKKSLDVAMLDLLLPVSGTTSDISQLQLQIEVYVTRETEPTRENQKLLRTIWFNFKPNTLDVPVSAILGPNSWLWLGTIMSSSFVIFLLIIGILTRYYIQPIDHNTNMIYSYSARSALNMLLMCVSISMPATAAFLWNKKQATKEMRQIQNTAAPTPTTSPGSWFYNADRELEAFPHQSFVEATKVHYGERPNLRRIISECAGSSVGVLVSGPRKMRQEVAAICSSGLADNLHFESISFNW</sequence>
<evidence type="ECO:0000256" key="1">
    <source>
        <dbReference type="ARBA" id="ARBA00001974"/>
    </source>
</evidence>
<keyword evidence="9" id="KW-0560">Oxidoreductase</keyword>
<feature type="domain" description="FAD-binding FR-type" evidence="16">
    <location>
        <begin position="339"/>
        <end position="444"/>
    </location>
</feature>
<evidence type="ECO:0000256" key="8">
    <source>
        <dbReference type="ARBA" id="ARBA00022989"/>
    </source>
</evidence>
<evidence type="ECO:0000256" key="12">
    <source>
        <dbReference type="ARBA" id="ARBA00023136"/>
    </source>
</evidence>
<dbReference type="GO" id="GO:0006811">
    <property type="term" value="P:monoatomic ion transport"/>
    <property type="evidence" value="ECO:0007669"/>
    <property type="project" value="UniProtKB-KW"/>
</dbReference>